<accession>A0A5B7ECP6</accession>
<organism evidence="1 2">
    <name type="scientific">Portunus trituberculatus</name>
    <name type="common">Swimming crab</name>
    <name type="synonym">Neptunus trituberculatus</name>
    <dbReference type="NCBI Taxonomy" id="210409"/>
    <lineage>
        <taxon>Eukaryota</taxon>
        <taxon>Metazoa</taxon>
        <taxon>Ecdysozoa</taxon>
        <taxon>Arthropoda</taxon>
        <taxon>Crustacea</taxon>
        <taxon>Multicrustacea</taxon>
        <taxon>Malacostraca</taxon>
        <taxon>Eumalacostraca</taxon>
        <taxon>Eucarida</taxon>
        <taxon>Decapoda</taxon>
        <taxon>Pleocyemata</taxon>
        <taxon>Brachyura</taxon>
        <taxon>Eubrachyura</taxon>
        <taxon>Portunoidea</taxon>
        <taxon>Portunidae</taxon>
        <taxon>Portuninae</taxon>
        <taxon>Portunus</taxon>
    </lineage>
</organism>
<reference evidence="1 2" key="1">
    <citation type="submission" date="2019-05" db="EMBL/GenBank/DDBJ databases">
        <title>Another draft genome of Portunus trituberculatus and its Hox gene families provides insights of decapod evolution.</title>
        <authorList>
            <person name="Jeong J.-H."/>
            <person name="Song I."/>
            <person name="Kim S."/>
            <person name="Choi T."/>
            <person name="Kim D."/>
            <person name="Ryu S."/>
            <person name="Kim W."/>
        </authorList>
    </citation>
    <scope>NUCLEOTIDE SEQUENCE [LARGE SCALE GENOMIC DNA]</scope>
    <source>
        <tissue evidence="1">Muscle</tissue>
    </source>
</reference>
<evidence type="ECO:0000313" key="1">
    <source>
        <dbReference type="EMBL" id="MPC31155.1"/>
    </source>
</evidence>
<dbReference type="Proteomes" id="UP000324222">
    <property type="component" value="Unassembled WGS sequence"/>
</dbReference>
<evidence type="ECO:0000313" key="2">
    <source>
        <dbReference type="Proteomes" id="UP000324222"/>
    </source>
</evidence>
<keyword evidence="2" id="KW-1185">Reference proteome</keyword>
<comment type="caution">
    <text evidence="1">The sequence shown here is derived from an EMBL/GenBank/DDBJ whole genome shotgun (WGS) entry which is preliminary data.</text>
</comment>
<dbReference type="AlphaFoldDB" id="A0A5B7ECP6"/>
<proteinExistence type="predicted"/>
<sequence>MAVIEAAARHSQFLQCLQVFETLRVNSLDLIHVQVPEEVWMGSEAQQAFKSSKAKVNLKTSVNQAL</sequence>
<gene>
    <name evidence="1" type="ORF">E2C01_024433</name>
</gene>
<name>A0A5B7ECP6_PORTR</name>
<protein>
    <submittedName>
        <fullName evidence="1">Uncharacterized protein</fullName>
    </submittedName>
</protein>
<dbReference type="EMBL" id="VSRR010002377">
    <property type="protein sequence ID" value="MPC31155.1"/>
    <property type="molecule type" value="Genomic_DNA"/>
</dbReference>